<proteinExistence type="predicted"/>
<feature type="non-terminal residue" evidence="2">
    <location>
        <position position="1"/>
    </location>
</feature>
<sequence length="53" mass="5759">DGEALPPRLPGTSQEAIRRPELGSVGGNPVLTEGPQVKGRYEDGWRRYPAAWA</sequence>
<feature type="region of interest" description="Disordered" evidence="1">
    <location>
        <begin position="1"/>
        <end position="36"/>
    </location>
</feature>
<evidence type="ECO:0000256" key="1">
    <source>
        <dbReference type="SAM" id="MobiDB-lite"/>
    </source>
</evidence>
<evidence type="ECO:0000313" key="2">
    <source>
        <dbReference type="EMBL" id="JAC76600.1"/>
    </source>
</evidence>
<gene>
    <name evidence="2" type="ORF">TSPGSL018_19751</name>
</gene>
<organism evidence="2">
    <name type="scientific">Tetraselmis sp. GSL018</name>
    <dbReference type="NCBI Taxonomy" id="582737"/>
    <lineage>
        <taxon>Eukaryota</taxon>
        <taxon>Viridiplantae</taxon>
        <taxon>Chlorophyta</taxon>
        <taxon>core chlorophytes</taxon>
        <taxon>Chlorodendrophyceae</taxon>
        <taxon>Chlorodendrales</taxon>
        <taxon>Chlorodendraceae</taxon>
        <taxon>Tetraselmis</taxon>
    </lineage>
</organism>
<name>A0A061S145_9CHLO</name>
<dbReference type="AlphaFoldDB" id="A0A061S145"/>
<dbReference type="EMBL" id="GBEZ01008965">
    <property type="protein sequence ID" value="JAC76600.1"/>
    <property type="molecule type" value="Transcribed_RNA"/>
</dbReference>
<reference evidence="2" key="1">
    <citation type="submission" date="2014-05" db="EMBL/GenBank/DDBJ databases">
        <title>The transcriptome of the halophilic microalga Tetraselmis sp. GSL018 isolated from the Great Salt Lake, Utah.</title>
        <authorList>
            <person name="Jinkerson R.E."/>
            <person name="D'Adamo S."/>
            <person name="Posewitz M.C."/>
        </authorList>
    </citation>
    <scope>NUCLEOTIDE SEQUENCE</scope>
    <source>
        <strain evidence="2">GSL018</strain>
    </source>
</reference>
<accession>A0A061S145</accession>
<protein>
    <submittedName>
        <fullName evidence="2">Uncharacterized protein</fullName>
    </submittedName>
</protein>